<dbReference type="InterPro" id="IPR050908">
    <property type="entry name" value="SmbC-like"/>
</dbReference>
<reference evidence="2 3" key="1">
    <citation type="submission" date="2016-02" db="EMBL/GenBank/DDBJ databases">
        <authorList>
            <person name="Wen L."/>
            <person name="He K."/>
            <person name="Yang H."/>
        </authorList>
    </citation>
    <scope>NUCLEOTIDE SEQUENCE [LARGE SCALE GENOMIC DNA]</scope>
    <source>
        <strain evidence="2">Trichococcus palustris</strain>
    </source>
</reference>
<evidence type="ECO:0000259" key="1">
    <source>
        <dbReference type="SMART" id="SM00871"/>
    </source>
</evidence>
<dbReference type="Proteomes" id="UP000242754">
    <property type="component" value="Unassembled WGS sequence"/>
</dbReference>
<dbReference type="PANTHER" id="PTHR40055:SF1">
    <property type="entry name" value="TRANSCRIPTIONAL REGULATOR YGIV-RELATED"/>
    <property type="match status" value="1"/>
</dbReference>
<dbReference type="AlphaFoldDB" id="A0A143YV27"/>
<feature type="domain" description="AraC effector-binding" evidence="1">
    <location>
        <begin position="1"/>
        <end position="152"/>
    </location>
</feature>
<dbReference type="RefSeq" id="WP_087033936.1">
    <property type="nucleotide sequence ID" value="NZ_FJNE01000008.1"/>
</dbReference>
<dbReference type="STRING" id="140314.SAMN04488076_10753"/>
<organism evidence="2 3">
    <name type="scientific">Trichococcus palustris</name>
    <dbReference type="NCBI Taxonomy" id="140314"/>
    <lineage>
        <taxon>Bacteria</taxon>
        <taxon>Bacillati</taxon>
        <taxon>Bacillota</taxon>
        <taxon>Bacilli</taxon>
        <taxon>Lactobacillales</taxon>
        <taxon>Carnobacteriaceae</taxon>
        <taxon>Trichococcus</taxon>
    </lineage>
</organism>
<dbReference type="SUPFAM" id="SSF55136">
    <property type="entry name" value="Probable bacterial effector-binding domain"/>
    <property type="match status" value="1"/>
</dbReference>
<dbReference type="PANTHER" id="PTHR40055">
    <property type="entry name" value="TRANSCRIPTIONAL REGULATOR YGIV-RELATED"/>
    <property type="match status" value="1"/>
</dbReference>
<accession>A0A143YV27</accession>
<keyword evidence="3" id="KW-1185">Reference proteome</keyword>
<protein>
    <recommendedName>
        <fullName evidence="1">AraC effector-binding domain-containing protein</fullName>
    </recommendedName>
</protein>
<evidence type="ECO:0000313" key="3">
    <source>
        <dbReference type="Proteomes" id="UP000242754"/>
    </source>
</evidence>
<dbReference type="InterPro" id="IPR029442">
    <property type="entry name" value="GyrI-like"/>
</dbReference>
<dbReference type="SMART" id="SM00871">
    <property type="entry name" value="AraC_E_bind"/>
    <property type="match status" value="1"/>
</dbReference>
<dbReference type="OrthoDB" id="9773308at2"/>
<dbReference type="Gene3D" id="3.20.80.10">
    <property type="entry name" value="Regulatory factor, effector binding domain"/>
    <property type="match status" value="1"/>
</dbReference>
<dbReference type="InterPro" id="IPR010499">
    <property type="entry name" value="AraC_E-bd"/>
</dbReference>
<evidence type="ECO:0000313" key="2">
    <source>
        <dbReference type="EMBL" id="CZQ99541.1"/>
    </source>
</evidence>
<gene>
    <name evidence="2" type="ORF">Tpal_2386</name>
</gene>
<name>A0A143YV27_9LACT</name>
<dbReference type="EMBL" id="FJNE01000008">
    <property type="protein sequence ID" value="CZQ99541.1"/>
    <property type="molecule type" value="Genomic_DNA"/>
</dbReference>
<sequence length="152" mass="16912">MGYVIEMIETEEQPTLIMKAITPVGDLPKILGKAFGDIIGYIMELGEQPIGPAFVGYFNMDMEKLEVEIGFPVSKELPGKGEILAGHIPAGKQVTCMYKGPYMEMPPAYEAITDWMKENGHTPKGVVYEFYYNSPEEVPESELLTKIVFLVA</sequence>
<dbReference type="Pfam" id="PF06445">
    <property type="entry name" value="GyrI-like"/>
    <property type="match status" value="1"/>
</dbReference>
<proteinExistence type="predicted"/>
<dbReference type="InterPro" id="IPR011256">
    <property type="entry name" value="Reg_factor_effector_dom_sf"/>
</dbReference>